<protein>
    <submittedName>
        <fullName evidence="2">Uncharacterized protein</fullName>
    </submittedName>
</protein>
<sequence>MAGIIDKVGILTQMAVDKGREVVDVNKLKMEIKSEERTIKSYLLIIGQYVALHDVLRDNDIIVEQLQKIKESDQRIDELKAKLDIIQSQR</sequence>
<dbReference type="STRING" id="679200.HMPREF9333_00414"/>
<keyword evidence="1" id="KW-0175">Coiled coil</keyword>
<feature type="coiled-coil region" evidence="1">
    <location>
        <begin position="62"/>
        <end position="89"/>
    </location>
</feature>
<gene>
    <name evidence="2" type="ORF">HMPREF9333_00414</name>
</gene>
<evidence type="ECO:0000313" key="2">
    <source>
        <dbReference type="EMBL" id="EHI56349.1"/>
    </source>
</evidence>
<organism evidence="2 3">
    <name type="scientific">Johnsonella ignava ATCC 51276</name>
    <dbReference type="NCBI Taxonomy" id="679200"/>
    <lineage>
        <taxon>Bacteria</taxon>
        <taxon>Bacillati</taxon>
        <taxon>Bacillota</taxon>
        <taxon>Clostridia</taxon>
        <taxon>Lachnospirales</taxon>
        <taxon>Lachnospiraceae</taxon>
        <taxon>Johnsonella</taxon>
    </lineage>
</organism>
<proteinExistence type="predicted"/>
<dbReference type="OrthoDB" id="2052856at2"/>
<evidence type="ECO:0000313" key="3">
    <source>
        <dbReference type="Proteomes" id="UP000003011"/>
    </source>
</evidence>
<comment type="caution">
    <text evidence="2">The sequence shown here is derived from an EMBL/GenBank/DDBJ whole genome shotgun (WGS) entry which is preliminary data.</text>
</comment>
<keyword evidence="3" id="KW-1185">Reference proteome</keyword>
<dbReference type="eggNOG" id="ENOG5033XKD">
    <property type="taxonomic scope" value="Bacteria"/>
</dbReference>
<evidence type="ECO:0000256" key="1">
    <source>
        <dbReference type="SAM" id="Coils"/>
    </source>
</evidence>
<dbReference type="AlphaFoldDB" id="G5GFS5"/>
<accession>G5GFS5</accession>
<dbReference type="EMBL" id="ACZL01000009">
    <property type="protein sequence ID" value="EHI56349.1"/>
    <property type="molecule type" value="Genomic_DNA"/>
</dbReference>
<dbReference type="HOGENOM" id="CLU_179238_0_0_9"/>
<dbReference type="RefSeq" id="WP_005539463.1">
    <property type="nucleotide sequence ID" value="NZ_JH378829.1"/>
</dbReference>
<name>G5GFS5_9FIRM</name>
<dbReference type="Proteomes" id="UP000003011">
    <property type="component" value="Unassembled WGS sequence"/>
</dbReference>
<reference evidence="2 3" key="1">
    <citation type="submission" date="2011-08" db="EMBL/GenBank/DDBJ databases">
        <title>The Genome Sequence of Johnsonella ignava ATCC 51276.</title>
        <authorList>
            <consortium name="The Broad Institute Genome Sequencing Platform"/>
            <person name="Earl A."/>
            <person name="Ward D."/>
            <person name="Feldgarden M."/>
            <person name="Gevers D."/>
            <person name="Izard J."/>
            <person name="Blanton J.M."/>
            <person name="Baranova O.V."/>
            <person name="Dewhirst F.E."/>
            <person name="Young S.K."/>
            <person name="Zeng Q."/>
            <person name="Gargeya S."/>
            <person name="Fitzgerald M."/>
            <person name="Haas B."/>
            <person name="Abouelleil A."/>
            <person name="Alvarado L."/>
            <person name="Arachchi H.M."/>
            <person name="Berlin A."/>
            <person name="Brown A."/>
            <person name="Chapman S.B."/>
            <person name="Chen Z."/>
            <person name="Dunbar C."/>
            <person name="Freedman E."/>
            <person name="Gearin G."/>
            <person name="Gellesch M."/>
            <person name="Goldberg J."/>
            <person name="Griggs A."/>
            <person name="Gujja S."/>
            <person name="Heiman D."/>
            <person name="Howarth C."/>
            <person name="Larson L."/>
            <person name="Lui A."/>
            <person name="MacDonald P.J.P."/>
            <person name="Montmayeur A."/>
            <person name="Murphy C."/>
            <person name="Neiman D."/>
            <person name="Pearson M."/>
            <person name="Priest M."/>
            <person name="Roberts A."/>
            <person name="Saif S."/>
            <person name="Shea T."/>
            <person name="Shenoy N."/>
            <person name="Sisk P."/>
            <person name="Stolte C."/>
            <person name="Sykes S."/>
            <person name="Wortman J."/>
            <person name="Nusbaum C."/>
            <person name="Birren B."/>
        </authorList>
    </citation>
    <scope>NUCLEOTIDE SEQUENCE [LARGE SCALE GENOMIC DNA]</scope>
    <source>
        <strain evidence="2 3">ATCC 51276</strain>
    </source>
</reference>